<name>A0ABM9GCH6_9BACL</name>
<proteinExistence type="predicted"/>
<gene>
    <name evidence="1" type="ORF">WJ0W_006109</name>
</gene>
<dbReference type="EMBL" id="CALYLO010000013">
    <property type="protein sequence ID" value="CAH8248926.1"/>
    <property type="molecule type" value="Genomic_DNA"/>
</dbReference>
<evidence type="ECO:0000313" key="1">
    <source>
        <dbReference type="EMBL" id="CAH8248926.1"/>
    </source>
</evidence>
<keyword evidence="2" id="KW-1185">Reference proteome</keyword>
<dbReference type="RefSeq" id="WP_213429946.1">
    <property type="nucleotide sequence ID" value="NZ_AP031286.1"/>
</dbReference>
<sequence length="79" mass="8823">MPKSTHIPGSYVRNATSEELEDAKTFRNVKVIAAKHGNFQLAEPGNELPSDGIVYNMDDINKHTNIVILNERKYVGVPE</sequence>
<accession>A0ABM9GCH6</accession>
<evidence type="ECO:0000313" key="2">
    <source>
        <dbReference type="Proteomes" id="UP001154322"/>
    </source>
</evidence>
<protein>
    <submittedName>
        <fullName evidence="1">Uncharacterized protein</fullName>
    </submittedName>
</protein>
<organism evidence="1 2">
    <name type="scientific">Paenibacillus melissococcoides</name>
    <dbReference type="NCBI Taxonomy" id="2912268"/>
    <lineage>
        <taxon>Bacteria</taxon>
        <taxon>Bacillati</taxon>
        <taxon>Bacillota</taxon>
        <taxon>Bacilli</taxon>
        <taxon>Bacillales</taxon>
        <taxon>Paenibacillaceae</taxon>
        <taxon>Paenibacillus</taxon>
    </lineage>
</organism>
<comment type="caution">
    <text evidence="1">The sequence shown here is derived from an EMBL/GenBank/DDBJ whole genome shotgun (WGS) entry which is preliminary data.</text>
</comment>
<dbReference type="Proteomes" id="UP001154322">
    <property type="component" value="Unassembled WGS sequence"/>
</dbReference>
<reference evidence="1" key="1">
    <citation type="submission" date="2022-06" db="EMBL/GenBank/DDBJ databases">
        <authorList>
            <person name="Dietemann V."/>
            <person name="Ory F."/>
            <person name="Dainat B."/>
            <person name="Oberhansli S."/>
        </authorList>
    </citation>
    <scope>NUCLEOTIDE SEQUENCE</scope>
    <source>
        <strain evidence="1">Ena-SAMPLE-TAB-26-04-2022-14:26:32:270-5432</strain>
    </source>
</reference>